<keyword evidence="1" id="KW-1133">Transmembrane helix</keyword>
<dbReference type="AlphaFoldDB" id="A0A1I6BR89"/>
<organism evidence="2 3">
    <name type="scientific">Hymenobacter arizonensis</name>
    <name type="common">Siccationidurans arizonensis</name>
    <dbReference type="NCBI Taxonomy" id="1227077"/>
    <lineage>
        <taxon>Bacteria</taxon>
        <taxon>Pseudomonadati</taxon>
        <taxon>Bacteroidota</taxon>
        <taxon>Cytophagia</taxon>
        <taxon>Cytophagales</taxon>
        <taxon>Hymenobacteraceae</taxon>
        <taxon>Hymenobacter</taxon>
    </lineage>
</organism>
<name>A0A1I6BR89_HYMAR</name>
<keyword evidence="3" id="KW-1185">Reference proteome</keyword>
<dbReference type="Proteomes" id="UP000199029">
    <property type="component" value="Unassembled WGS sequence"/>
</dbReference>
<feature type="transmembrane region" description="Helical" evidence="1">
    <location>
        <begin position="64"/>
        <end position="89"/>
    </location>
</feature>
<evidence type="ECO:0000313" key="2">
    <source>
        <dbReference type="EMBL" id="SFQ83439.1"/>
    </source>
</evidence>
<protein>
    <submittedName>
        <fullName evidence="2">Uncharacterized protein</fullName>
    </submittedName>
</protein>
<feature type="transmembrane region" description="Helical" evidence="1">
    <location>
        <begin position="40"/>
        <end position="58"/>
    </location>
</feature>
<evidence type="ECO:0000256" key="1">
    <source>
        <dbReference type="SAM" id="Phobius"/>
    </source>
</evidence>
<dbReference type="EMBL" id="FOXS01000011">
    <property type="protein sequence ID" value="SFQ83439.1"/>
    <property type="molecule type" value="Genomic_DNA"/>
</dbReference>
<sequence>MRSLLKWRPTLANYILVVFSLGAIYYLYQGYALLQLPEVQGAIMAILASLAMLLWFLWPVIFFLAVGLFFLAVGLLVLSPFILFLIWVIRRLTR</sequence>
<dbReference type="RefSeq" id="WP_092678992.1">
    <property type="nucleotide sequence ID" value="NZ_FOXS01000011.1"/>
</dbReference>
<accession>A0A1I6BR89</accession>
<feature type="transmembrane region" description="Helical" evidence="1">
    <location>
        <begin position="12"/>
        <end position="28"/>
    </location>
</feature>
<dbReference type="STRING" id="1227077.SAMN04515668_4966"/>
<keyword evidence="1" id="KW-0812">Transmembrane</keyword>
<keyword evidence="1" id="KW-0472">Membrane</keyword>
<proteinExistence type="predicted"/>
<gene>
    <name evidence="2" type="ORF">SAMN04515668_4966</name>
</gene>
<reference evidence="3" key="1">
    <citation type="submission" date="2016-10" db="EMBL/GenBank/DDBJ databases">
        <authorList>
            <person name="Varghese N."/>
            <person name="Submissions S."/>
        </authorList>
    </citation>
    <scope>NUCLEOTIDE SEQUENCE [LARGE SCALE GENOMIC DNA]</scope>
    <source>
        <strain evidence="3">OR362-8,ATCC BAA-1266,JCM 13504</strain>
    </source>
</reference>
<evidence type="ECO:0000313" key="3">
    <source>
        <dbReference type="Proteomes" id="UP000199029"/>
    </source>
</evidence>